<dbReference type="GeneID" id="85314639"/>
<evidence type="ECO:0000313" key="1">
    <source>
        <dbReference type="EMBL" id="KAK1767784.1"/>
    </source>
</evidence>
<proteinExistence type="predicted"/>
<accession>A0AAJ0C0C2</accession>
<gene>
    <name evidence="1" type="ORF">QBC33DRAFT_585819</name>
</gene>
<keyword evidence="2" id="KW-1185">Reference proteome</keyword>
<organism evidence="1 2">
    <name type="scientific">Phialemonium atrogriseum</name>
    <dbReference type="NCBI Taxonomy" id="1093897"/>
    <lineage>
        <taxon>Eukaryota</taxon>
        <taxon>Fungi</taxon>
        <taxon>Dikarya</taxon>
        <taxon>Ascomycota</taxon>
        <taxon>Pezizomycotina</taxon>
        <taxon>Sordariomycetes</taxon>
        <taxon>Sordariomycetidae</taxon>
        <taxon>Cephalothecales</taxon>
        <taxon>Cephalothecaceae</taxon>
        <taxon>Phialemonium</taxon>
    </lineage>
</organism>
<dbReference type="AlphaFoldDB" id="A0AAJ0C0C2"/>
<dbReference type="RefSeq" id="XP_060283997.1">
    <property type="nucleotide sequence ID" value="XM_060431452.1"/>
</dbReference>
<sequence>MSEGGIWFPRDTEKPKLVWAYFAPGTLDYHHPCFDSFLGPDHGVLFAIPIEENTRRGLHLDYYLSIYYRDYDEIVIKSVHRAVTACHGMTVPRKMVGDYVLLSGRPYPPASSYGDTTLADFRHALDYFSTYFDNTIYETPGAGSVGAVKVSCRLEEALHGRDTFTAVAVSRNFPNTSGISDLSVALGDELRVCRLSRSELERNADLPDDALGSSGWHNPHSQAFMVDMDTSSDNWSKSKQYRDIDGSAILLREDGTDLDVQSAERICGYASRCLCPFSSSHWRVRSPAAKSWS</sequence>
<dbReference type="EMBL" id="MU839007">
    <property type="protein sequence ID" value="KAK1767784.1"/>
    <property type="molecule type" value="Genomic_DNA"/>
</dbReference>
<reference evidence="1" key="1">
    <citation type="submission" date="2023-06" db="EMBL/GenBank/DDBJ databases">
        <title>Genome-scale phylogeny and comparative genomics of the fungal order Sordariales.</title>
        <authorList>
            <consortium name="Lawrence Berkeley National Laboratory"/>
            <person name="Hensen N."/>
            <person name="Bonometti L."/>
            <person name="Westerberg I."/>
            <person name="Brannstrom I.O."/>
            <person name="Guillou S."/>
            <person name="Cros-Aarteil S."/>
            <person name="Calhoun S."/>
            <person name="Haridas S."/>
            <person name="Kuo A."/>
            <person name="Mondo S."/>
            <person name="Pangilinan J."/>
            <person name="Riley R."/>
            <person name="Labutti K."/>
            <person name="Andreopoulos B."/>
            <person name="Lipzen A."/>
            <person name="Chen C."/>
            <person name="Yanf M."/>
            <person name="Daum C."/>
            <person name="Ng V."/>
            <person name="Clum A."/>
            <person name="Steindorff A."/>
            <person name="Ohm R."/>
            <person name="Martin F."/>
            <person name="Silar P."/>
            <person name="Natvig D."/>
            <person name="Lalanne C."/>
            <person name="Gautier V."/>
            <person name="Ament-Velasquez S.L."/>
            <person name="Kruys A."/>
            <person name="Hutchinson M.I."/>
            <person name="Powell A.J."/>
            <person name="Barry K."/>
            <person name="Miller A.N."/>
            <person name="Grigoriev I.V."/>
            <person name="Debuchy R."/>
            <person name="Gladieux P."/>
            <person name="Thoren M.H."/>
            <person name="Johannesson H."/>
        </authorList>
    </citation>
    <scope>NUCLEOTIDE SEQUENCE</scope>
    <source>
        <strain evidence="1">8032-3</strain>
    </source>
</reference>
<dbReference type="Proteomes" id="UP001244011">
    <property type="component" value="Unassembled WGS sequence"/>
</dbReference>
<evidence type="ECO:0000313" key="2">
    <source>
        <dbReference type="Proteomes" id="UP001244011"/>
    </source>
</evidence>
<protein>
    <submittedName>
        <fullName evidence="1">Uncharacterized protein</fullName>
    </submittedName>
</protein>
<name>A0AAJ0C0C2_9PEZI</name>
<comment type="caution">
    <text evidence="1">The sequence shown here is derived from an EMBL/GenBank/DDBJ whole genome shotgun (WGS) entry which is preliminary data.</text>
</comment>